<dbReference type="PANTHER" id="PTHR47962:SF5">
    <property type="entry name" value="ATP-DEPENDENT HELICASE LHR-RELATED"/>
    <property type="match status" value="1"/>
</dbReference>
<dbReference type="Pfam" id="PF08494">
    <property type="entry name" value="DEAD_assoc"/>
    <property type="match status" value="1"/>
</dbReference>
<gene>
    <name evidence="11" type="ORF">MYP_3027</name>
</gene>
<evidence type="ECO:0000313" key="12">
    <source>
        <dbReference type="Proteomes" id="UP000030185"/>
    </source>
</evidence>
<dbReference type="InterPro" id="IPR014001">
    <property type="entry name" value="Helicase_ATP-bd"/>
</dbReference>
<dbReference type="eggNOG" id="COG1201">
    <property type="taxonomic scope" value="Bacteria"/>
</dbReference>
<dbReference type="CDD" id="cd17922">
    <property type="entry name" value="DEXHc_LHR-like"/>
    <property type="match status" value="1"/>
</dbReference>
<keyword evidence="12" id="KW-1185">Reference proteome</keyword>
<dbReference type="Pfam" id="PF00271">
    <property type="entry name" value="Helicase_C"/>
    <property type="match status" value="1"/>
</dbReference>
<dbReference type="PROSITE" id="PS51194">
    <property type="entry name" value="HELICASE_CTER"/>
    <property type="match status" value="1"/>
</dbReference>
<evidence type="ECO:0000256" key="2">
    <source>
        <dbReference type="ARBA" id="ARBA00022763"/>
    </source>
</evidence>
<dbReference type="Pfam" id="PF19306">
    <property type="entry name" value="WHD_Lhr"/>
    <property type="match status" value="1"/>
</dbReference>
<dbReference type="SUPFAM" id="SSF52540">
    <property type="entry name" value="P-loop containing nucleoside triphosphate hydrolases"/>
    <property type="match status" value="1"/>
</dbReference>
<protein>
    <submittedName>
        <fullName evidence="11">DEAD/DEAH box helicase</fullName>
    </submittedName>
</protein>
<dbReference type="CDD" id="cd18796">
    <property type="entry name" value="SF2_C_LHR"/>
    <property type="match status" value="1"/>
</dbReference>
<dbReference type="OrthoDB" id="9815222at2"/>
<dbReference type="GO" id="GO:0003677">
    <property type="term" value="F:DNA binding"/>
    <property type="evidence" value="ECO:0007669"/>
    <property type="project" value="UniProtKB-KW"/>
</dbReference>
<keyword evidence="2" id="KW-0227">DNA damage</keyword>
<organism evidence="11 12">
    <name type="scientific">Sporocytophaga myxococcoides</name>
    <dbReference type="NCBI Taxonomy" id="153721"/>
    <lineage>
        <taxon>Bacteria</taxon>
        <taxon>Pseudomonadati</taxon>
        <taxon>Bacteroidota</taxon>
        <taxon>Cytophagia</taxon>
        <taxon>Cytophagales</taxon>
        <taxon>Cytophagaceae</taxon>
        <taxon>Sporocytophaga</taxon>
    </lineage>
</organism>
<dbReference type="InterPro" id="IPR011545">
    <property type="entry name" value="DEAD/DEAH_box_helicase_dom"/>
</dbReference>
<dbReference type="SMART" id="SM00490">
    <property type="entry name" value="HELICc"/>
    <property type="match status" value="1"/>
</dbReference>
<dbReference type="InterPro" id="IPR045628">
    <property type="entry name" value="Lhr_WH_dom"/>
</dbReference>
<evidence type="ECO:0000259" key="10">
    <source>
        <dbReference type="PROSITE" id="PS51194"/>
    </source>
</evidence>
<reference evidence="11 12" key="1">
    <citation type="submission" date="2014-09" db="EMBL/GenBank/DDBJ databases">
        <title>Sporocytophaga myxococcoides PG-01 genome sequencing.</title>
        <authorList>
            <person name="Liu L."/>
            <person name="Gao P.J."/>
            <person name="Chen G.J."/>
            <person name="Wang L.S."/>
        </authorList>
    </citation>
    <scope>NUCLEOTIDE SEQUENCE [LARGE SCALE GENOMIC DNA]</scope>
    <source>
        <strain evidence="11 12">PG-01</strain>
    </source>
</reference>
<dbReference type="InterPro" id="IPR001650">
    <property type="entry name" value="Helicase_C-like"/>
</dbReference>
<dbReference type="SMART" id="SM00487">
    <property type="entry name" value="DEXDc"/>
    <property type="match status" value="1"/>
</dbReference>
<dbReference type="InterPro" id="IPR027417">
    <property type="entry name" value="P-loop_NTPase"/>
</dbReference>
<dbReference type="GO" id="GO:0004386">
    <property type="term" value="F:helicase activity"/>
    <property type="evidence" value="ECO:0007669"/>
    <property type="project" value="UniProtKB-KW"/>
</dbReference>
<dbReference type="GO" id="GO:0016887">
    <property type="term" value="F:ATP hydrolysis activity"/>
    <property type="evidence" value="ECO:0007669"/>
    <property type="project" value="TreeGrafter"/>
</dbReference>
<dbReference type="PANTHER" id="PTHR47962">
    <property type="entry name" value="ATP-DEPENDENT HELICASE LHR-RELATED-RELATED"/>
    <property type="match status" value="1"/>
</dbReference>
<dbReference type="Pfam" id="PF00270">
    <property type="entry name" value="DEAD"/>
    <property type="match status" value="1"/>
</dbReference>
<dbReference type="InterPro" id="IPR052511">
    <property type="entry name" value="ATP-dep_Helicase"/>
</dbReference>
<evidence type="ECO:0000256" key="5">
    <source>
        <dbReference type="ARBA" id="ARBA00022840"/>
    </source>
</evidence>
<dbReference type="SUPFAM" id="SSF46785">
    <property type="entry name" value="Winged helix' DNA-binding domain"/>
    <property type="match status" value="1"/>
</dbReference>
<keyword evidence="5" id="KW-0067">ATP-binding</keyword>
<evidence type="ECO:0000256" key="3">
    <source>
        <dbReference type="ARBA" id="ARBA00022801"/>
    </source>
</evidence>
<feature type="domain" description="Helicase C-terminal" evidence="10">
    <location>
        <begin position="261"/>
        <end position="408"/>
    </location>
</feature>
<dbReference type="Pfam" id="PF23234">
    <property type="entry name" value="WHD_4th_Lhr"/>
    <property type="match status" value="1"/>
</dbReference>
<keyword evidence="4 11" id="KW-0347">Helicase</keyword>
<dbReference type="RefSeq" id="WP_045464806.1">
    <property type="nucleotide sequence ID" value="NZ_BBLT01000006.1"/>
</dbReference>
<evidence type="ECO:0000256" key="1">
    <source>
        <dbReference type="ARBA" id="ARBA00022741"/>
    </source>
</evidence>
<feature type="domain" description="Helicase ATP-binding" evidence="9">
    <location>
        <begin position="29"/>
        <end position="223"/>
    </location>
</feature>
<dbReference type="InterPro" id="IPR055367">
    <property type="entry name" value="WH4_Lhr"/>
</dbReference>
<dbReference type="InterPro" id="IPR055368">
    <property type="entry name" value="WH3_Lhr"/>
</dbReference>
<evidence type="ECO:0000256" key="8">
    <source>
        <dbReference type="ARBA" id="ARBA00023235"/>
    </source>
</evidence>
<dbReference type="EMBL" id="BBLT01000006">
    <property type="protein sequence ID" value="GAL85798.1"/>
    <property type="molecule type" value="Genomic_DNA"/>
</dbReference>
<keyword evidence="8" id="KW-0413">Isomerase</keyword>
<keyword evidence="1" id="KW-0547">Nucleotide-binding</keyword>
<keyword evidence="6" id="KW-0238">DNA-binding</keyword>
<dbReference type="Gene3D" id="3.40.50.300">
    <property type="entry name" value="P-loop containing nucleotide triphosphate hydrolases"/>
    <property type="match status" value="2"/>
</dbReference>
<keyword evidence="7" id="KW-0234">DNA repair</keyword>
<dbReference type="Proteomes" id="UP000030185">
    <property type="component" value="Unassembled WGS sequence"/>
</dbReference>
<evidence type="ECO:0000256" key="7">
    <source>
        <dbReference type="ARBA" id="ARBA00023204"/>
    </source>
</evidence>
<accession>A0A098LIC4</accession>
<evidence type="ECO:0000313" key="11">
    <source>
        <dbReference type="EMBL" id="GAL85798.1"/>
    </source>
</evidence>
<evidence type="ECO:0000256" key="6">
    <source>
        <dbReference type="ARBA" id="ARBA00023125"/>
    </source>
</evidence>
<dbReference type="PROSITE" id="PS51192">
    <property type="entry name" value="HELICASE_ATP_BIND_1"/>
    <property type="match status" value="1"/>
</dbReference>
<keyword evidence="3" id="KW-0378">Hydrolase</keyword>
<name>A0A098LIC4_9BACT</name>
<sequence>MLSDKFHPAVASWFTQTFTRPTSVQSQAWNEIKKGKSVLIAAPTGSGKTLASFMSAIDDLVKQGCNGELEDATQVVYISPLKALSNDIERNLQLPLKGISEELVKTGCPDVKIRVGVRTGDTTTVERSSMIRKPPHIIVTTPESLYLLLTSVNGRKILSTVKSVIVDEIHSIVGSKRGSHLSLSLERLQHLTRNKLIRIGISATQKPIEKVADFLMGNAQKRPCKIINTGHKRAMDLTIVVPGSPLTSVMSHEVWGEIYNRLEILILEHKTTLIFVNTRRLAERLALHLTERLGPSAVTAHHGSMSKDQRFDAEQRLKSGSLKALVATSSLELGIDIGFVDLVCQISSPRSIAAFLQRVGRSGHSVEGRPKGMLFPLTRDELLECAAIFDSVRRGELDAIVMPEKPVDILAQQIVAEVASEEQDEDALYEMCRNAYPFRELTREAFDEIINMLSDGFTTRRGKRGAYIFHDVVHKRLRARKGARLTAIVNGGAIPDNFDFDVIKEPENIFVGTLNEDFAIESLPGDIFQLGNASYRITRIENSKVKVEDAAGQPPSLPFWLGEGPGRTTELSDAVSRIRETVSDLIGEVDEFSLKDEDNNSWKTKGVDWLVNEVGLCDAGADQLVTYLALSKVALGTVPTQKRLVLERFFDEAGDMHLIVHSPFGNRVNRGWGLSLRKRFCKKFNFELQAAATEDAIILSLGSTHSFPLEEVFSYLKEQSVEEILIQALLDSPIFEIRWRWNASVALAVLRRRGGQKMPPQLQRMQSEDLVALVFPDQLACFENIQGEREVPDHPLVNQTIHDCLTEAMDIDLLKDVLKRIEKREIELVAKDLREPSPLAQEILTARPYAFLDDAPLEERRTRAVLSRRWLDASEADDLGRLDAAAIELVKSEAWPVASSPDELQDALSMLGYITEEEMKRGDGRFPWEEYFHVLTKEQRAAVFKTSKGNKLYISIDRVPQYESVYKDFRLTPSLPVPERLREKKWGKEDALKEIVRGRLEGLGPLMEEELASQMDISRSDINYVLLSLEQEGFVFRGSFNPGSKSVEWCERRLLSRIHRYTLQKLRKEIEAVSPADFMRYLTEWQGLSGEQAEGPLAVEAVLSKLEGFEASAAAWESEILPSRVANYNHTWLDYCCMSGKFVWGRIGKTDATVKKLNSPIKTTPVMLVSRKNAEVWKYDAGNNNAPELSAKALQVVNFLKERGASFFEDIATGTRLFDSQTEEAIAELVSAGIVSSDSFTGLRALLVPSKYKLESSARRSAPFTMSDSGRWSLIRNEYHEEPSKDRFLAMTANVLLKRYGVVFRKLVEQESVMPPWRDLVRTFRKMEARGEIRGGRFVDGVWGEQFALPEAVTMLRDIRKKELKGSMVVISAVDPLNLTGVLLPGKRVTGYFGNRILLKDGVPIAVLEGGEVRFLQEFEKMEKWELQNLLIRKNIAPELRTYLGV</sequence>
<proteinExistence type="predicted"/>
<comment type="caution">
    <text evidence="11">The sequence shown here is derived from an EMBL/GenBank/DDBJ whole genome shotgun (WGS) entry which is preliminary data.</text>
</comment>
<evidence type="ECO:0000256" key="4">
    <source>
        <dbReference type="ARBA" id="ARBA00022806"/>
    </source>
</evidence>
<dbReference type="GO" id="GO:0005524">
    <property type="term" value="F:ATP binding"/>
    <property type="evidence" value="ECO:0007669"/>
    <property type="project" value="UniProtKB-KW"/>
</dbReference>
<dbReference type="Pfam" id="PF23235">
    <property type="entry name" value="WHD_3rd_Lhr"/>
    <property type="match status" value="1"/>
</dbReference>
<dbReference type="InterPro" id="IPR036390">
    <property type="entry name" value="WH_DNA-bd_sf"/>
</dbReference>
<dbReference type="InterPro" id="IPR013701">
    <property type="entry name" value="Lhr-like_DEAD/DEAH_assoc"/>
</dbReference>
<evidence type="ECO:0000259" key="9">
    <source>
        <dbReference type="PROSITE" id="PS51192"/>
    </source>
</evidence>
<dbReference type="GO" id="GO:0006281">
    <property type="term" value="P:DNA repair"/>
    <property type="evidence" value="ECO:0007669"/>
    <property type="project" value="UniProtKB-KW"/>
</dbReference>
<dbReference type="STRING" id="153721.MYP_3027"/>